<sequence length="184" mass="20472">MLPSDDDDKENMLSMPDFEETDFSSVHASSSTSISSFSYAESDIVWTPAKIRVPGRRSSSEDRTVRTVKLRKRITDSALSDSGVQRKRSCAIRTNLIQVSFWVRFPYKKLPSLKLQSEINLSQDEVFEADDCSPNVSHASECSTSSSRSLSRSFTRTQSTGQLEMGESQQGSPKFGPTVVSDHC</sequence>
<dbReference type="EMBL" id="KZ348668">
    <property type="protein sequence ID" value="PIO65858.1"/>
    <property type="molecule type" value="Genomic_DNA"/>
</dbReference>
<evidence type="ECO:0000313" key="2">
    <source>
        <dbReference type="EMBL" id="PIO65858.1"/>
    </source>
</evidence>
<keyword evidence="3" id="KW-1185">Reference proteome</keyword>
<feature type="compositionally biased region" description="Low complexity" evidence="1">
    <location>
        <begin position="137"/>
        <end position="160"/>
    </location>
</feature>
<dbReference type="AlphaFoldDB" id="A0A2G9U6Q7"/>
<reference evidence="2 3" key="1">
    <citation type="submission" date="2015-09" db="EMBL/GenBank/DDBJ databases">
        <title>Draft genome of the parasitic nematode Teladorsagia circumcincta isolate WARC Sus (inbred).</title>
        <authorList>
            <person name="Mitreva M."/>
        </authorList>
    </citation>
    <scope>NUCLEOTIDE SEQUENCE [LARGE SCALE GENOMIC DNA]</scope>
    <source>
        <strain evidence="2 3">S</strain>
    </source>
</reference>
<organism evidence="2 3">
    <name type="scientific">Teladorsagia circumcincta</name>
    <name type="common">Brown stomach worm</name>
    <name type="synonym">Ostertagia circumcincta</name>
    <dbReference type="NCBI Taxonomy" id="45464"/>
    <lineage>
        <taxon>Eukaryota</taxon>
        <taxon>Metazoa</taxon>
        <taxon>Ecdysozoa</taxon>
        <taxon>Nematoda</taxon>
        <taxon>Chromadorea</taxon>
        <taxon>Rhabditida</taxon>
        <taxon>Rhabditina</taxon>
        <taxon>Rhabditomorpha</taxon>
        <taxon>Strongyloidea</taxon>
        <taxon>Trichostrongylidae</taxon>
        <taxon>Teladorsagia</taxon>
    </lineage>
</organism>
<evidence type="ECO:0000313" key="3">
    <source>
        <dbReference type="Proteomes" id="UP000230423"/>
    </source>
</evidence>
<accession>A0A2G9U6Q7</accession>
<evidence type="ECO:0000256" key="1">
    <source>
        <dbReference type="SAM" id="MobiDB-lite"/>
    </source>
</evidence>
<feature type="region of interest" description="Disordered" evidence="1">
    <location>
        <begin position="135"/>
        <end position="184"/>
    </location>
</feature>
<name>A0A2G9U6Q7_TELCI</name>
<gene>
    <name evidence="2" type="ORF">TELCIR_12453</name>
</gene>
<dbReference type="Proteomes" id="UP000230423">
    <property type="component" value="Unassembled WGS sequence"/>
</dbReference>
<proteinExistence type="predicted"/>
<protein>
    <submittedName>
        <fullName evidence="2">Uncharacterized protein</fullName>
    </submittedName>
</protein>